<comment type="caution">
    <text evidence="2">The sequence shown here is derived from an EMBL/GenBank/DDBJ whole genome shotgun (WGS) entry which is preliminary data.</text>
</comment>
<reference evidence="3" key="1">
    <citation type="journal article" date="2019" name="Int. J. Syst. Evol. Microbiol.">
        <title>The Global Catalogue of Microorganisms (GCM) 10K type strain sequencing project: providing services to taxonomists for standard genome sequencing and annotation.</title>
        <authorList>
            <consortium name="The Broad Institute Genomics Platform"/>
            <consortium name="The Broad Institute Genome Sequencing Center for Infectious Disease"/>
            <person name="Wu L."/>
            <person name="Ma J."/>
        </authorList>
    </citation>
    <scope>NUCLEOTIDE SEQUENCE [LARGE SCALE GENOMIC DNA]</scope>
    <source>
        <strain evidence="3">TISTR 1827</strain>
    </source>
</reference>
<dbReference type="PROSITE" id="PS50943">
    <property type="entry name" value="HTH_CROC1"/>
    <property type="match status" value="1"/>
</dbReference>
<proteinExistence type="predicted"/>
<dbReference type="InterPro" id="IPR001387">
    <property type="entry name" value="Cro/C1-type_HTH"/>
</dbReference>
<organism evidence="2 3">
    <name type="scientific">Paenibacillus thailandensis</name>
    <dbReference type="NCBI Taxonomy" id="393250"/>
    <lineage>
        <taxon>Bacteria</taxon>
        <taxon>Bacillati</taxon>
        <taxon>Bacillota</taxon>
        <taxon>Bacilli</taxon>
        <taxon>Bacillales</taxon>
        <taxon>Paenibacillaceae</taxon>
        <taxon>Paenibacillus</taxon>
    </lineage>
</organism>
<evidence type="ECO:0000313" key="3">
    <source>
        <dbReference type="Proteomes" id="UP001597493"/>
    </source>
</evidence>
<evidence type="ECO:0000313" key="2">
    <source>
        <dbReference type="EMBL" id="MFD2659486.1"/>
    </source>
</evidence>
<dbReference type="EMBL" id="JBHUMY010000004">
    <property type="protein sequence ID" value="MFD2659486.1"/>
    <property type="molecule type" value="Genomic_DNA"/>
</dbReference>
<dbReference type="Pfam" id="PF13443">
    <property type="entry name" value="HTH_26"/>
    <property type="match status" value="1"/>
</dbReference>
<evidence type="ECO:0000259" key="1">
    <source>
        <dbReference type="PROSITE" id="PS50943"/>
    </source>
</evidence>
<accession>A0ABW5QT64</accession>
<feature type="domain" description="HTH cro/C1-type" evidence="1">
    <location>
        <begin position="10"/>
        <end position="64"/>
    </location>
</feature>
<dbReference type="SUPFAM" id="SSF47413">
    <property type="entry name" value="lambda repressor-like DNA-binding domains"/>
    <property type="match status" value="1"/>
</dbReference>
<dbReference type="SMART" id="SM00530">
    <property type="entry name" value="HTH_XRE"/>
    <property type="match status" value="1"/>
</dbReference>
<gene>
    <name evidence="2" type="ORF">ACFSW5_04315</name>
</gene>
<keyword evidence="3" id="KW-1185">Reference proteome</keyword>
<dbReference type="CDD" id="cd00093">
    <property type="entry name" value="HTH_XRE"/>
    <property type="match status" value="1"/>
</dbReference>
<dbReference type="RefSeq" id="WP_379270177.1">
    <property type="nucleotide sequence ID" value="NZ_JBHUGT010000020.1"/>
</dbReference>
<name>A0ABW5QT64_9BACL</name>
<dbReference type="Proteomes" id="UP001597493">
    <property type="component" value="Unassembled WGS sequence"/>
</dbReference>
<protein>
    <submittedName>
        <fullName evidence="2">Transcriptional regulator</fullName>
    </submittedName>
</protein>
<sequence>MAFLLGECLLQDHLNRKGMSQSEFARRMGCSRQFVSQLIAGKAFMSLEFAINAAYILECKPTDFYILETGKRKQRNRKE</sequence>
<dbReference type="Gene3D" id="1.10.260.40">
    <property type="entry name" value="lambda repressor-like DNA-binding domains"/>
    <property type="match status" value="1"/>
</dbReference>
<dbReference type="InterPro" id="IPR010982">
    <property type="entry name" value="Lambda_DNA-bd_dom_sf"/>
</dbReference>